<organism evidence="1 2">
    <name type="scientific">Fasciola hepatica</name>
    <name type="common">Liver fluke</name>
    <dbReference type="NCBI Taxonomy" id="6192"/>
    <lineage>
        <taxon>Eukaryota</taxon>
        <taxon>Metazoa</taxon>
        <taxon>Spiralia</taxon>
        <taxon>Lophotrochozoa</taxon>
        <taxon>Platyhelminthes</taxon>
        <taxon>Trematoda</taxon>
        <taxon>Digenea</taxon>
        <taxon>Plagiorchiida</taxon>
        <taxon>Echinostomata</taxon>
        <taxon>Echinostomatoidea</taxon>
        <taxon>Fasciolidae</taxon>
        <taxon>Fasciola</taxon>
    </lineage>
</organism>
<name>A0A2H1BU78_FASHE</name>
<protein>
    <submittedName>
        <fullName evidence="1">Uncharacterized protein</fullName>
    </submittedName>
</protein>
<keyword evidence="2" id="KW-1185">Reference proteome</keyword>
<proteinExistence type="predicted"/>
<dbReference type="AlphaFoldDB" id="A0A2H1BU78"/>
<evidence type="ECO:0000313" key="2">
    <source>
        <dbReference type="Proteomes" id="UP000230066"/>
    </source>
</evidence>
<comment type="caution">
    <text evidence="1">The sequence shown here is derived from an EMBL/GenBank/DDBJ whole genome shotgun (WGS) entry which is preliminary data.</text>
</comment>
<reference evidence="1" key="1">
    <citation type="submission" date="2019-03" db="EMBL/GenBank/DDBJ databases">
        <title>Improved annotation for the trematode Fasciola hepatica.</title>
        <authorList>
            <person name="Choi Y.-J."/>
            <person name="Martin J."/>
            <person name="Mitreva M."/>
        </authorList>
    </citation>
    <scope>NUCLEOTIDE SEQUENCE [LARGE SCALE GENOMIC DNA]</scope>
</reference>
<accession>A0A2H1BU78</accession>
<gene>
    <name evidence="1" type="ORF">D915_007579</name>
</gene>
<dbReference type="EMBL" id="JXXN02006943">
    <property type="protein sequence ID" value="THD19239.1"/>
    <property type="molecule type" value="Genomic_DNA"/>
</dbReference>
<dbReference type="Proteomes" id="UP000230066">
    <property type="component" value="Unassembled WGS sequence"/>
</dbReference>
<evidence type="ECO:0000313" key="1">
    <source>
        <dbReference type="EMBL" id="THD19239.1"/>
    </source>
</evidence>
<sequence length="141" mass="16200">MFVLQTLQLFAICLLWINVEGTGIKMTLLELRTSLEEFVRTTDQHITDFGNLLATNDKRKCKELWKKFEDVTTSLSAGILLTKALQAHGYITRLLNSAKSQRIPPVLPHRMFSIGQYMNTKWEEIEEAIAELRSKLPNVVH</sequence>